<gene>
    <name evidence="3" type="ORF">TL16_g11474</name>
</gene>
<evidence type="ECO:0000313" key="3">
    <source>
        <dbReference type="EMBL" id="GMH89493.1"/>
    </source>
</evidence>
<protein>
    <submittedName>
        <fullName evidence="3">Uncharacterized protein</fullName>
    </submittedName>
</protein>
<sequence length="405" mass="44240">MFNFRKSSEKSAEAEEDPEISAKRKEMERQREYPPDEQTPTVSADHFEDEPKAILALRKILAADGKYGFPGTDGSRWANYKQHVLNTHPLISICYAHEEHPFDHWERGYYLFCMLSITFLLAAALKNGLKLEQENCDGENPECNETCAQMSCDSVNNQKLVMPIVVAMITIPLDMVLKGFMVCGWVQGWKMQETCESIGGFCMKIQLCYAVFFLIIAFILAAGTGDFAGTIMTFVYAQVESWALFFIKSFVLFNIFFNGGKASFRKKYPGLVSIETDCLKRAGGTGASLPGSTGANLVLKPGGAVVQQNPDAPVQPSQVQMQIQQPQQIMVVCPPGATPGQQIQFPSPQGGVLMAQVVAAPVSQQKAAGGFAMPSFSGSKLKETAAAASPVSGGLLDFSKLQKKK</sequence>
<feature type="compositionally biased region" description="Basic and acidic residues" evidence="1">
    <location>
        <begin position="20"/>
        <end position="34"/>
    </location>
</feature>
<keyword evidence="2" id="KW-0472">Membrane</keyword>
<keyword evidence="2" id="KW-1133">Transmembrane helix</keyword>
<organism evidence="3 4">
    <name type="scientific">Triparma laevis f. inornata</name>
    <dbReference type="NCBI Taxonomy" id="1714386"/>
    <lineage>
        <taxon>Eukaryota</taxon>
        <taxon>Sar</taxon>
        <taxon>Stramenopiles</taxon>
        <taxon>Ochrophyta</taxon>
        <taxon>Bolidophyceae</taxon>
        <taxon>Parmales</taxon>
        <taxon>Triparmaceae</taxon>
        <taxon>Triparma</taxon>
    </lineage>
</organism>
<dbReference type="Proteomes" id="UP001162640">
    <property type="component" value="Unassembled WGS sequence"/>
</dbReference>
<reference evidence="4" key="1">
    <citation type="journal article" date="2023" name="Commun. Biol.">
        <title>Genome analysis of Parmales, the sister group of diatoms, reveals the evolutionary specialization of diatoms from phago-mixotrophs to photoautotrophs.</title>
        <authorList>
            <person name="Ban H."/>
            <person name="Sato S."/>
            <person name="Yoshikawa S."/>
            <person name="Yamada K."/>
            <person name="Nakamura Y."/>
            <person name="Ichinomiya M."/>
            <person name="Sato N."/>
            <person name="Blanc-Mathieu R."/>
            <person name="Endo H."/>
            <person name="Kuwata A."/>
            <person name="Ogata H."/>
        </authorList>
    </citation>
    <scope>NUCLEOTIDE SEQUENCE [LARGE SCALE GENOMIC DNA]</scope>
</reference>
<dbReference type="EMBL" id="BLQM01000431">
    <property type="protein sequence ID" value="GMH89493.1"/>
    <property type="molecule type" value="Genomic_DNA"/>
</dbReference>
<feature type="compositionally biased region" description="Basic and acidic residues" evidence="1">
    <location>
        <begin position="1"/>
        <end position="13"/>
    </location>
</feature>
<accession>A0A9W7ES12</accession>
<evidence type="ECO:0000256" key="1">
    <source>
        <dbReference type="SAM" id="MobiDB-lite"/>
    </source>
</evidence>
<keyword evidence="2" id="KW-0812">Transmembrane</keyword>
<dbReference type="AlphaFoldDB" id="A0A9W7ES12"/>
<comment type="caution">
    <text evidence="3">The sequence shown here is derived from an EMBL/GenBank/DDBJ whole genome shotgun (WGS) entry which is preliminary data.</text>
</comment>
<feature type="transmembrane region" description="Helical" evidence="2">
    <location>
        <begin position="160"/>
        <end position="186"/>
    </location>
</feature>
<feature type="region of interest" description="Disordered" evidence="1">
    <location>
        <begin position="1"/>
        <end position="44"/>
    </location>
</feature>
<feature type="transmembrane region" description="Helical" evidence="2">
    <location>
        <begin position="207"/>
        <end position="236"/>
    </location>
</feature>
<feature type="transmembrane region" description="Helical" evidence="2">
    <location>
        <begin position="242"/>
        <end position="259"/>
    </location>
</feature>
<feature type="transmembrane region" description="Helical" evidence="2">
    <location>
        <begin position="108"/>
        <end position="125"/>
    </location>
</feature>
<name>A0A9W7ES12_9STRA</name>
<proteinExistence type="predicted"/>
<evidence type="ECO:0000256" key="2">
    <source>
        <dbReference type="SAM" id="Phobius"/>
    </source>
</evidence>
<evidence type="ECO:0000313" key="4">
    <source>
        <dbReference type="Proteomes" id="UP001162640"/>
    </source>
</evidence>